<evidence type="ECO:0000313" key="5">
    <source>
        <dbReference type="EMBL" id="QTH16633.1"/>
    </source>
</evidence>
<dbReference type="PANTHER" id="PTHR43792:SF8">
    <property type="entry name" value="[RIBOSOMAL PROTEIN US5]-ALANINE N-ACETYLTRANSFERASE"/>
    <property type="match status" value="1"/>
</dbReference>
<dbReference type="InterPro" id="IPR000182">
    <property type="entry name" value="GNAT_dom"/>
</dbReference>
<organism evidence="5 6">
    <name type="scientific">Pseudomonas corrugata</name>
    <dbReference type="NCBI Taxonomy" id="47879"/>
    <lineage>
        <taxon>Bacteria</taxon>
        <taxon>Pseudomonadati</taxon>
        <taxon>Pseudomonadota</taxon>
        <taxon>Gammaproteobacteria</taxon>
        <taxon>Pseudomonadales</taxon>
        <taxon>Pseudomonadaceae</taxon>
        <taxon>Pseudomonas</taxon>
    </lineage>
</organism>
<comment type="similarity">
    <text evidence="3">Belongs to the acetyltransferase family. RimJ subfamily.</text>
</comment>
<dbReference type="InterPro" id="IPR051531">
    <property type="entry name" value="N-acetyltransferase"/>
</dbReference>
<accession>A0A8B6UXK6</accession>
<gene>
    <name evidence="5" type="ORF">C4C32_12300</name>
</gene>
<dbReference type="PANTHER" id="PTHR43792">
    <property type="entry name" value="GNAT FAMILY, PUTATIVE (AFU_ORTHOLOGUE AFUA_3G00765)-RELATED-RELATED"/>
    <property type="match status" value="1"/>
</dbReference>
<evidence type="ECO:0000256" key="2">
    <source>
        <dbReference type="ARBA" id="ARBA00023315"/>
    </source>
</evidence>
<protein>
    <submittedName>
        <fullName evidence="5">GNAT family N-acetyltransferase</fullName>
    </submittedName>
</protein>
<dbReference type="GeneID" id="55642772"/>
<dbReference type="SUPFAM" id="SSF55729">
    <property type="entry name" value="Acyl-CoA N-acyltransferases (Nat)"/>
    <property type="match status" value="1"/>
</dbReference>
<proteinExistence type="inferred from homology"/>
<reference evidence="5" key="1">
    <citation type="book" date="2019" name="MICROBIAL BIOTECHNOLOGY" publisher="Unknown Publisher">
        <title>Optimization of recombineering for directed mutagenesis of bacteria Pseudomonas corrugata 3'.</title>
        <authorList>
            <person name="Buinitskaja S.V."/>
            <person name="Pilipenok N."/>
            <person name="Valentovich L.N."/>
        </authorList>
    </citation>
    <scope>NUCLEOTIDE SEQUENCE</scope>
    <source>
        <strain evidence="5">3prime</strain>
    </source>
</reference>
<evidence type="ECO:0000313" key="6">
    <source>
        <dbReference type="Proteomes" id="UP000663914"/>
    </source>
</evidence>
<keyword evidence="2" id="KW-0012">Acyltransferase</keyword>
<dbReference type="AlphaFoldDB" id="A0A8B6UXK6"/>
<dbReference type="Pfam" id="PF13302">
    <property type="entry name" value="Acetyltransf_3"/>
    <property type="match status" value="1"/>
</dbReference>
<keyword evidence="1 5" id="KW-0808">Transferase</keyword>
<sequence>MDSVRIRVLQRSDTEALLAFELANRAWFEQHIDARDAAFYSVQGVCDHIAAYLSDFAAGTWHPFVIEEADGKIIGRANLKAIDESARSAEVGYRIAQGACGRGMATLAVRHLIQVARSHWRLQQLVANVYVGNIGSTKVLERCGFLAERASARDEATQDRWFRLLT</sequence>
<dbReference type="EMBL" id="CP072011">
    <property type="protein sequence ID" value="QTH16633.1"/>
    <property type="molecule type" value="Genomic_DNA"/>
</dbReference>
<dbReference type="InterPro" id="IPR016181">
    <property type="entry name" value="Acyl_CoA_acyltransferase"/>
</dbReference>
<reference evidence="5" key="2">
    <citation type="submission" date="2021-03" db="EMBL/GenBank/DDBJ databases">
        <authorList>
            <person name="Valentovich L.N."/>
            <person name="Akhremchuk A.E."/>
            <person name="Miamin V.E."/>
        </authorList>
    </citation>
    <scope>NUCLEOTIDE SEQUENCE</scope>
    <source>
        <strain evidence="5">3prime</strain>
    </source>
</reference>
<evidence type="ECO:0000256" key="3">
    <source>
        <dbReference type="ARBA" id="ARBA00038502"/>
    </source>
</evidence>
<dbReference type="Gene3D" id="3.40.630.30">
    <property type="match status" value="1"/>
</dbReference>
<evidence type="ECO:0000259" key="4">
    <source>
        <dbReference type="PROSITE" id="PS51186"/>
    </source>
</evidence>
<feature type="domain" description="N-acetyltransferase" evidence="4">
    <location>
        <begin position="4"/>
        <end position="166"/>
    </location>
</feature>
<dbReference type="GO" id="GO:0008999">
    <property type="term" value="F:protein-N-terminal-alanine acetyltransferase activity"/>
    <property type="evidence" value="ECO:0007669"/>
    <property type="project" value="TreeGrafter"/>
</dbReference>
<dbReference type="PROSITE" id="PS51186">
    <property type="entry name" value="GNAT"/>
    <property type="match status" value="1"/>
</dbReference>
<dbReference type="GO" id="GO:0005737">
    <property type="term" value="C:cytoplasm"/>
    <property type="evidence" value="ECO:0007669"/>
    <property type="project" value="TreeGrafter"/>
</dbReference>
<name>A0A8B6UXK6_9PSED</name>
<evidence type="ECO:0000256" key="1">
    <source>
        <dbReference type="ARBA" id="ARBA00022679"/>
    </source>
</evidence>
<dbReference type="KEGG" id="pcg:AXG94_00275"/>
<dbReference type="RefSeq" id="WP_024780341.1">
    <property type="nucleotide sequence ID" value="NZ_CP014262.1"/>
</dbReference>
<dbReference type="Proteomes" id="UP000663914">
    <property type="component" value="Chromosome"/>
</dbReference>